<evidence type="ECO:0000259" key="9">
    <source>
        <dbReference type="Pfam" id="PF01694"/>
    </source>
</evidence>
<dbReference type="Pfam" id="PF01694">
    <property type="entry name" value="Rhomboid"/>
    <property type="match status" value="1"/>
</dbReference>
<keyword evidence="6 8" id="KW-1133">Transmembrane helix</keyword>
<dbReference type="OrthoDB" id="10257275at2759"/>
<evidence type="ECO:0000256" key="5">
    <source>
        <dbReference type="ARBA" id="ARBA00022801"/>
    </source>
</evidence>
<evidence type="ECO:0000256" key="4">
    <source>
        <dbReference type="ARBA" id="ARBA00022692"/>
    </source>
</evidence>
<feature type="transmembrane region" description="Helical" evidence="8">
    <location>
        <begin position="143"/>
        <end position="161"/>
    </location>
</feature>
<dbReference type="GO" id="GO:0016020">
    <property type="term" value="C:membrane"/>
    <property type="evidence" value="ECO:0007669"/>
    <property type="project" value="UniProtKB-SubCell"/>
</dbReference>
<keyword evidence="4 8" id="KW-0812">Transmembrane</keyword>
<dbReference type="PANTHER" id="PTHR43066:SF1">
    <property type="entry name" value="RHOMBOID PROTEIN 2"/>
    <property type="match status" value="1"/>
</dbReference>
<evidence type="ECO:0000313" key="11">
    <source>
        <dbReference type="Proteomes" id="UP000276991"/>
    </source>
</evidence>
<evidence type="ECO:0000256" key="2">
    <source>
        <dbReference type="ARBA" id="ARBA00009045"/>
    </source>
</evidence>
<evidence type="ECO:0000256" key="8">
    <source>
        <dbReference type="SAM" id="Phobius"/>
    </source>
</evidence>
<reference evidence="10 11" key="1">
    <citation type="submission" date="2018-08" db="EMBL/GenBank/DDBJ databases">
        <authorList>
            <person name="Laetsch R D."/>
            <person name="Stevens L."/>
            <person name="Kumar S."/>
            <person name="Blaxter L. M."/>
        </authorList>
    </citation>
    <scope>NUCLEOTIDE SEQUENCE [LARGE SCALE GENOMIC DNA]</scope>
</reference>
<comment type="subcellular location">
    <subcellularLocation>
        <location evidence="1">Membrane</location>
        <topology evidence="1">Multi-pass membrane protein</topology>
    </subcellularLocation>
</comment>
<accession>A0A498SK19</accession>
<proteinExistence type="inferred from homology"/>
<evidence type="ECO:0000256" key="6">
    <source>
        <dbReference type="ARBA" id="ARBA00022989"/>
    </source>
</evidence>
<dbReference type="InterPro" id="IPR035952">
    <property type="entry name" value="Rhomboid-like_sf"/>
</dbReference>
<dbReference type="GO" id="GO:0006508">
    <property type="term" value="P:proteolysis"/>
    <property type="evidence" value="ECO:0007669"/>
    <property type="project" value="UniProtKB-KW"/>
</dbReference>
<keyword evidence="3" id="KW-0645">Protease</keyword>
<gene>
    <name evidence="10" type="ORF">NAV_LOCUS6976</name>
</gene>
<evidence type="ECO:0000256" key="1">
    <source>
        <dbReference type="ARBA" id="ARBA00004141"/>
    </source>
</evidence>
<evidence type="ECO:0000256" key="3">
    <source>
        <dbReference type="ARBA" id="ARBA00022670"/>
    </source>
</evidence>
<dbReference type="STRING" id="6277.A0A498SK19"/>
<feature type="transmembrane region" description="Helical" evidence="8">
    <location>
        <begin position="31"/>
        <end position="51"/>
    </location>
</feature>
<evidence type="ECO:0000313" key="10">
    <source>
        <dbReference type="EMBL" id="VBB32185.1"/>
    </source>
</evidence>
<comment type="similarity">
    <text evidence="2">Belongs to the peptidase S54 family.</text>
</comment>
<dbReference type="EMBL" id="UPTC01001585">
    <property type="protein sequence ID" value="VBB32185.1"/>
    <property type="molecule type" value="Genomic_DNA"/>
</dbReference>
<evidence type="ECO:0000256" key="7">
    <source>
        <dbReference type="ARBA" id="ARBA00023136"/>
    </source>
</evidence>
<feature type="domain" description="Peptidase S54 rhomboid" evidence="9">
    <location>
        <begin position="69"/>
        <end position="216"/>
    </location>
</feature>
<feature type="transmembrane region" description="Helical" evidence="8">
    <location>
        <begin position="110"/>
        <end position="131"/>
    </location>
</feature>
<dbReference type="FunFam" id="1.20.1540.10:FF:000008">
    <property type="entry name" value="RHOMBOID-like protein 13"/>
    <property type="match status" value="1"/>
</dbReference>
<dbReference type="Proteomes" id="UP000276991">
    <property type="component" value="Unassembled WGS sequence"/>
</dbReference>
<organism evidence="10 11">
    <name type="scientific">Acanthocheilonema viteae</name>
    <name type="common">Filarial nematode worm</name>
    <name type="synonym">Dipetalonema viteae</name>
    <dbReference type="NCBI Taxonomy" id="6277"/>
    <lineage>
        <taxon>Eukaryota</taxon>
        <taxon>Metazoa</taxon>
        <taxon>Ecdysozoa</taxon>
        <taxon>Nematoda</taxon>
        <taxon>Chromadorea</taxon>
        <taxon>Rhabditida</taxon>
        <taxon>Spirurina</taxon>
        <taxon>Spiruromorpha</taxon>
        <taxon>Filarioidea</taxon>
        <taxon>Onchocercidae</taxon>
        <taxon>Acanthocheilonema</taxon>
    </lineage>
</organism>
<dbReference type="AlphaFoldDB" id="A0A498SK19"/>
<keyword evidence="5" id="KW-0378">Hydrolase</keyword>
<dbReference type="SUPFAM" id="SSF144091">
    <property type="entry name" value="Rhomboid-like"/>
    <property type="match status" value="1"/>
</dbReference>
<name>A0A498SK19_ACAVI</name>
<keyword evidence="7 8" id="KW-0472">Membrane</keyword>
<dbReference type="Gene3D" id="1.20.1540.10">
    <property type="entry name" value="Rhomboid-like"/>
    <property type="match status" value="1"/>
</dbReference>
<sequence length="314" mass="36477">MFFYHNRRRQNNYGIYLLAYHLFNSRNIPPVTLIIIIFQMAIFLGYIPALNQHKTEAMCLLPSRILYRSEWLRMLASTVMHVDDMHLYFNMISLLWKGRRLEPWLGSRRFLLLLIIFALATSSTIIGLSYLADEIFIFNGADYMNQCAVGFSGVLFALKVLHTTYFPYSDHNLFGWLPVSSQFACWAELFLLQMLTPNVSFIGHLSGIIVGLAYTMGPLKTVVDIVESIASQLLGIIPESPAQTRDRVRSNNRNWFTNWGFSGENGAAHETPSYRWRNEQRRFDEYTGGMSEEEQMWRATQRSLYEDGWHSSFF</sequence>
<dbReference type="PANTHER" id="PTHR43066">
    <property type="entry name" value="RHOMBOID-RELATED PROTEIN"/>
    <property type="match status" value="1"/>
</dbReference>
<keyword evidence="11" id="KW-1185">Reference proteome</keyword>
<dbReference type="InterPro" id="IPR022764">
    <property type="entry name" value="Peptidase_S54_rhomboid_dom"/>
</dbReference>
<dbReference type="GO" id="GO:0004252">
    <property type="term" value="F:serine-type endopeptidase activity"/>
    <property type="evidence" value="ECO:0007669"/>
    <property type="project" value="InterPro"/>
</dbReference>
<protein>
    <recommendedName>
        <fullName evidence="9">Peptidase S54 rhomboid domain-containing protein</fullName>
    </recommendedName>
</protein>